<evidence type="ECO:0000313" key="3">
    <source>
        <dbReference type="Proteomes" id="UP001164929"/>
    </source>
</evidence>
<keyword evidence="3" id="KW-1185">Reference proteome</keyword>
<protein>
    <submittedName>
        <fullName evidence="2">Uncharacterized protein</fullName>
    </submittedName>
</protein>
<dbReference type="AlphaFoldDB" id="A0AAD6LKC5"/>
<keyword evidence="1" id="KW-0812">Transmembrane</keyword>
<reference evidence="2 3" key="1">
    <citation type="journal article" date="2023" name="Mol. Ecol. Resour.">
        <title>Chromosome-level genome assembly of a triploid poplar Populus alba 'Berolinensis'.</title>
        <authorList>
            <person name="Chen S."/>
            <person name="Yu Y."/>
            <person name="Wang X."/>
            <person name="Wang S."/>
            <person name="Zhang T."/>
            <person name="Zhou Y."/>
            <person name="He R."/>
            <person name="Meng N."/>
            <person name="Wang Y."/>
            <person name="Liu W."/>
            <person name="Liu Z."/>
            <person name="Liu J."/>
            <person name="Guo Q."/>
            <person name="Huang H."/>
            <person name="Sederoff R.R."/>
            <person name="Wang G."/>
            <person name="Qu G."/>
            <person name="Chen S."/>
        </authorList>
    </citation>
    <scope>NUCLEOTIDE SEQUENCE [LARGE SCALE GENOMIC DNA]</scope>
    <source>
        <strain evidence="2">SC-2020</strain>
    </source>
</reference>
<keyword evidence="1" id="KW-1133">Transmembrane helix</keyword>
<organism evidence="2 3">
    <name type="scientific">Populus alba x Populus x berolinensis</name>
    <dbReference type="NCBI Taxonomy" id="444605"/>
    <lineage>
        <taxon>Eukaryota</taxon>
        <taxon>Viridiplantae</taxon>
        <taxon>Streptophyta</taxon>
        <taxon>Embryophyta</taxon>
        <taxon>Tracheophyta</taxon>
        <taxon>Spermatophyta</taxon>
        <taxon>Magnoliopsida</taxon>
        <taxon>eudicotyledons</taxon>
        <taxon>Gunneridae</taxon>
        <taxon>Pentapetalae</taxon>
        <taxon>rosids</taxon>
        <taxon>fabids</taxon>
        <taxon>Malpighiales</taxon>
        <taxon>Salicaceae</taxon>
        <taxon>Saliceae</taxon>
        <taxon>Populus</taxon>
    </lineage>
</organism>
<dbReference type="Proteomes" id="UP001164929">
    <property type="component" value="Chromosome 16"/>
</dbReference>
<comment type="caution">
    <text evidence="2">The sequence shown here is derived from an EMBL/GenBank/DDBJ whole genome shotgun (WGS) entry which is preliminary data.</text>
</comment>
<accession>A0AAD6LKC5</accession>
<gene>
    <name evidence="2" type="ORF">NC653_035999</name>
</gene>
<evidence type="ECO:0000256" key="1">
    <source>
        <dbReference type="SAM" id="Phobius"/>
    </source>
</evidence>
<feature type="transmembrane region" description="Helical" evidence="1">
    <location>
        <begin position="20"/>
        <end position="40"/>
    </location>
</feature>
<name>A0AAD6LKC5_9ROSI</name>
<dbReference type="EMBL" id="JAQIZT010000016">
    <property type="protein sequence ID" value="KAJ6967934.1"/>
    <property type="molecule type" value="Genomic_DNA"/>
</dbReference>
<proteinExistence type="predicted"/>
<sequence length="94" mass="10749">MTATSPAQPHIATKESWSALPNYAFVAMVALQIYSLSFSACSPCLLYTQRQIGSMTMLLMFSLSAFSYLKPRPRKQEQDWREQKLLQQAKTKQK</sequence>
<evidence type="ECO:0000313" key="2">
    <source>
        <dbReference type="EMBL" id="KAJ6967934.1"/>
    </source>
</evidence>
<keyword evidence="1" id="KW-0472">Membrane</keyword>